<feature type="transmembrane region" description="Helical" evidence="2">
    <location>
        <begin position="159"/>
        <end position="180"/>
    </location>
</feature>
<gene>
    <name evidence="4" type="ORF">Pmani_033621</name>
</gene>
<evidence type="ECO:0000313" key="5">
    <source>
        <dbReference type="Proteomes" id="UP001292094"/>
    </source>
</evidence>
<evidence type="ECO:0000256" key="2">
    <source>
        <dbReference type="SAM" id="Phobius"/>
    </source>
</evidence>
<evidence type="ECO:0000256" key="3">
    <source>
        <dbReference type="SAM" id="SignalP"/>
    </source>
</evidence>
<feature type="region of interest" description="Disordered" evidence="1">
    <location>
        <begin position="207"/>
        <end position="264"/>
    </location>
</feature>
<organism evidence="4 5">
    <name type="scientific">Petrolisthes manimaculis</name>
    <dbReference type="NCBI Taxonomy" id="1843537"/>
    <lineage>
        <taxon>Eukaryota</taxon>
        <taxon>Metazoa</taxon>
        <taxon>Ecdysozoa</taxon>
        <taxon>Arthropoda</taxon>
        <taxon>Crustacea</taxon>
        <taxon>Multicrustacea</taxon>
        <taxon>Malacostraca</taxon>
        <taxon>Eumalacostraca</taxon>
        <taxon>Eucarida</taxon>
        <taxon>Decapoda</taxon>
        <taxon>Pleocyemata</taxon>
        <taxon>Anomura</taxon>
        <taxon>Galatheoidea</taxon>
        <taxon>Porcellanidae</taxon>
        <taxon>Petrolisthes</taxon>
    </lineage>
</organism>
<keyword evidence="2" id="KW-1133">Transmembrane helix</keyword>
<feature type="compositionally biased region" description="Basic and acidic residues" evidence="1">
    <location>
        <begin position="226"/>
        <end position="238"/>
    </location>
</feature>
<keyword evidence="2" id="KW-0812">Transmembrane</keyword>
<proteinExistence type="predicted"/>
<accession>A0AAE1NQJ5</accession>
<keyword evidence="3" id="KW-0732">Signal</keyword>
<feature type="chain" id="PRO_5042006397" evidence="3">
    <location>
        <begin position="25"/>
        <end position="264"/>
    </location>
</feature>
<dbReference type="Proteomes" id="UP001292094">
    <property type="component" value="Unassembled WGS sequence"/>
</dbReference>
<feature type="signal peptide" evidence="3">
    <location>
        <begin position="1"/>
        <end position="24"/>
    </location>
</feature>
<name>A0AAE1NQJ5_9EUCA</name>
<keyword evidence="5" id="KW-1185">Reference proteome</keyword>
<sequence>MISNINKVMFVTLLLFNLSGLTFTQPISCSEHKMPYTPNRMTKSDGHKIVELEYTMDLLQRSIEDVNGYSFIIAAYNVSDDSTIFHLTIRIDRTMEVLDDMVVVGQSETYFGKCKSYAVLNFKATSPRITIRIEEKRLALLEKDAQTTGRESFSASQNVIAILGWCTAGLLTMILMVLILRRCCEKELVPYQGSTGSLAEELTEIEEPTVNHQAPPTYPLYPGQQVERDVKEVERNEHQGSSGSLAEDLPELKEPAVNHQSPPT</sequence>
<reference evidence="4" key="1">
    <citation type="submission" date="2023-11" db="EMBL/GenBank/DDBJ databases">
        <title>Genome assemblies of two species of porcelain crab, Petrolisthes cinctipes and Petrolisthes manimaculis (Anomura: Porcellanidae).</title>
        <authorList>
            <person name="Angst P."/>
        </authorList>
    </citation>
    <scope>NUCLEOTIDE SEQUENCE</scope>
    <source>
        <strain evidence="4">PB745_02</strain>
        <tissue evidence="4">Gill</tissue>
    </source>
</reference>
<evidence type="ECO:0000256" key="1">
    <source>
        <dbReference type="SAM" id="MobiDB-lite"/>
    </source>
</evidence>
<keyword evidence="2" id="KW-0472">Membrane</keyword>
<evidence type="ECO:0000313" key="4">
    <source>
        <dbReference type="EMBL" id="KAK4293696.1"/>
    </source>
</evidence>
<protein>
    <submittedName>
        <fullName evidence="4">Uncharacterized protein</fullName>
    </submittedName>
</protein>
<comment type="caution">
    <text evidence="4">The sequence shown here is derived from an EMBL/GenBank/DDBJ whole genome shotgun (WGS) entry which is preliminary data.</text>
</comment>
<dbReference type="EMBL" id="JAWZYT010004477">
    <property type="protein sequence ID" value="KAK4293696.1"/>
    <property type="molecule type" value="Genomic_DNA"/>
</dbReference>
<dbReference type="AlphaFoldDB" id="A0AAE1NQJ5"/>